<keyword evidence="1" id="KW-0472">Membrane</keyword>
<reference evidence="3" key="1">
    <citation type="submission" date="2022-03" db="EMBL/GenBank/DDBJ databases">
        <authorList>
            <person name="Martin H S."/>
        </authorList>
    </citation>
    <scope>NUCLEOTIDE SEQUENCE</scope>
</reference>
<protein>
    <recommendedName>
        <fullName evidence="2">Acyltransferase 3 domain-containing protein</fullName>
    </recommendedName>
</protein>
<gene>
    <name evidence="3" type="ORF">IPOD504_LOCUS3523</name>
</gene>
<accession>A0ABN8HVF3</accession>
<feature type="non-terminal residue" evidence="3">
    <location>
        <position position="188"/>
    </location>
</feature>
<feature type="domain" description="Acyltransferase 3" evidence="2">
    <location>
        <begin position="57"/>
        <end position="175"/>
    </location>
</feature>
<dbReference type="InterPro" id="IPR052728">
    <property type="entry name" value="O2_lipid_transport_reg"/>
</dbReference>
<evidence type="ECO:0000313" key="3">
    <source>
        <dbReference type="EMBL" id="CAH2042009.1"/>
    </source>
</evidence>
<dbReference type="Proteomes" id="UP000837857">
    <property type="component" value="Chromosome 14"/>
</dbReference>
<dbReference type="PANTHER" id="PTHR11161:SF22">
    <property type="entry name" value="ACYLTRANSFERASE 3 DOMAIN-CONTAINING PROTEIN-RELATED"/>
    <property type="match status" value="1"/>
</dbReference>
<feature type="transmembrane region" description="Helical" evidence="1">
    <location>
        <begin position="76"/>
        <end position="96"/>
    </location>
</feature>
<evidence type="ECO:0000259" key="2">
    <source>
        <dbReference type="Pfam" id="PF01757"/>
    </source>
</evidence>
<dbReference type="EMBL" id="OW152826">
    <property type="protein sequence ID" value="CAH2042009.1"/>
    <property type="molecule type" value="Genomic_DNA"/>
</dbReference>
<name>A0ABN8HVF3_9NEOP</name>
<dbReference type="Pfam" id="PF01757">
    <property type="entry name" value="Acyl_transf_3"/>
    <property type="match status" value="1"/>
</dbReference>
<proteinExistence type="predicted"/>
<evidence type="ECO:0000256" key="1">
    <source>
        <dbReference type="SAM" id="Phobius"/>
    </source>
</evidence>
<sequence>MPPISLLDDYDACMYDLEPLYCTMELELVSDTPSDLLNLIRAHETKEINDCRRYWLWNLMYMTNYKDGSHCMPHGWYLAADMQLYCLGVVILILARKSFWRKVVLGSMLLIGIVTPAIPTYIYNLDTLLNLSPQSLRNYAVDEPTFEFLYKHSYTNLANYTIGIITGIYLHHWQKNKCDVNKFKVVVV</sequence>
<organism evidence="3 4">
    <name type="scientific">Iphiclides podalirius</name>
    <name type="common">scarce swallowtail</name>
    <dbReference type="NCBI Taxonomy" id="110791"/>
    <lineage>
        <taxon>Eukaryota</taxon>
        <taxon>Metazoa</taxon>
        <taxon>Ecdysozoa</taxon>
        <taxon>Arthropoda</taxon>
        <taxon>Hexapoda</taxon>
        <taxon>Insecta</taxon>
        <taxon>Pterygota</taxon>
        <taxon>Neoptera</taxon>
        <taxon>Endopterygota</taxon>
        <taxon>Lepidoptera</taxon>
        <taxon>Glossata</taxon>
        <taxon>Ditrysia</taxon>
        <taxon>Papilionoidea</taxon>
        <taxon>Papilionidae</taxon>
        <taxon>Papilioninae</taxon>
        <taxon>Iphiclides</taxon>
    </lineage>
</organism>
<keyword evidence="4" id="KW-1185">Reference proteome</keyword>
<dbReference type="PANTHER" id="PTHR11161">
    <property type="entry name" value="O-ACYLTRANSFERASE"/>
    <property type="match status" value="1"/>
</dbReference>
<keyword evidence="1" id="KW-0812">Transmembrane</keyword>
<dbReference type="InterPro" id="IPR002656">
    <property type="entry name" value="Acyl_transf_3_dom"/>
</dbReference>
<feature type="transmembrane region" description="Helical" evidence="1">
    <location>
        <begin position="103"/>
        <end position="123"/>
    </location>
</feature>
<keyword evidence="1" id="KW-1133">Transmembrane helix</keyword>
<evidence type="ECO:0000313" key="4">
    <source>
        <dbReference type="Proteomes" id="UP000837857"/>
    </source>
</evidence>